<dbReference type="InterPro" id="IPR008920">
    <property type="entry name" value="TF_FadR/GntR_C"/>
</dbReference>
<dbReference type="RefSeq" id="WP_079591690.1">
    <property type="nucleotide sequence ID" value="NZ_FUYX01000008.1"/>
</dbReference>
<dbReference type="SMART" id="SM00895">
    <property type="entry name" value="FCD"/>
    <property type="match status" value="1"/>
</dbReference>
<dbReference type="AlphaFoldDB" id="A0A1T5FDI3"/>
<protein>
    <submittedName>
        <fullName evidence="6">DNA-binding transcriptional regulator, GntR family</fullName>
    </submittedName>
</protein>
<dbReference type="GO" id="GO:0003677">
    <property type="term" value="F:DNA binding"/>
    <property type="evidence" value="ECO:0007669"/>
    <property type="project" value="UniProtKB-KW"/>
</dbReference>
<feature type="domain" description="HTH gntR-type" evidence="5">
    <location>
        <begin position="39"/>
        <end position="106"/>
    </location>
</feature>
<name>A0A1T5FDI3_9HYPH</name>
<keyword evidence="3" id="KW-0804">Transcription</keyword>
<keyword evidence="2 6" id="KW-0238">DNA-binding</keyword>
<dbReference type="PROSITE" id="PS50949">
    <property type="entry name" value="HTH_GNTR"/>
    <property type="match status" value="1"/>
</dbReference>
<dbReference type="Gene3D" id="1.20.120.530">
    <property type="entry name" value="GntR ligand-binding domain-like"/>
    <property type="match status" value="1"/>
</dbReference>
<evidence type="ECO:0000259" key="5">
    <source>
        <dbReference type="PROSITE" id="PS50949"/>
    </source>
</evidence>
<evidence type="ECO:0000313" key="7">
    <source>
        <dbReference type="Proteomes" id="UP000190130"/>
    </source>
</evidence>
<keyword evidence="1" id="KW-0805">Transcription regulation</keyword>
<dbReference type="PANTHER" id="PTHR43537">
    <property type="entry name" value="TRANSCRIPTIONAL REGULATOR, GNTR FAMILY"/>
    <property type="match status" value="1"/>
</dbReference>
<accession>A0A1T5FDI3</accession>
<dbReference type="Pfam" id="PF00392">
    <property type="entry name" value="GntR"/>
    <property type="match status" value="1"/>
</dbReference>
<dbReference type="OrthoDB" id="9815654at2"/>
<dbReference type="Proteomes" id="UP000190130">
    <property type="component" value="Unassembled WGS sequence"/>
</dbReference>
<dbReference type="InterPro" id="IPR011711">
    <property type="entry name" value="GntR_C"/>
</dbReference>
<dbReference type="EMBL" id="FUYX01000008">
    <property type="protein sequence ID" value="SKB94214.1"/>
    <property type="molecule type" value="Genomic_DNA"/>
</dbReference>
<dbReference type="InterPro" id="IPR036388">
    <property type="entry name" value="WH-like_DNA-bd_sf"/>
</dbReference>
<reference evidence="6 7" key="1">
    <citation type="submission" date="2017-02" db="EMBL/GenBank/DDBJ databases">
        <authorList>
            <person name="Peterson S.W."/>
        </authorList>
    </citation>
    <scope>NUCLEOTIDE SEQUENCE [LARGE SCALE GENOMIC DNA]</scope>
    <source>
        <strain evidence="6 7">DSM 9653</strain>
    </source>
</reference>
<dbReference type="SUPFAM" id="SSF46785">
    <property type="entry name" value="Winged helix' DNA-binding domain"/>
    <property type="match status" value="1"/>
</dbReference>
<dbReference type="PANTHER" id="PTHR43537:SF39">
    <property type="entry name" value="HTH-TYPE TRANSCRIPTIONAL REGULATOR MCBR"/>
    <property type="match status" value="1"/>
</dbReference>
<dbReference type="SUPFAM" id="SSF48008">
    <property type="entry name" value="GntR ligand-binding domain-like"/>
    <property type="match status" value="1"/>
</dbReference>
<evidence type="ECO:0000256" key="1">
    <source>
        <dbReference type="ARBA" id="ARBA00023015"/>
    </source>
</evidence>
<evidence type="ECO:0000256" key="4">
    <source>
        <dbReference type="SAM" id="MobiDB-lite"/>
    </source>
</evidence>
<feature type="region of interest" description="Disordered" evidence="4">
    <location>
        <begin position="1"/>
        <end position="24"/>
    </location>
</feature>
<dbReference type="GO" id="GO:0003700">
    <property type="term" value="F:DNA-binding transcription factor activity"/>
    <property type="evidence" value="ECO:0007669"/>
    <property type="project" value="InterPro"/>
</dbReference>
<proteinExistence type="predicted"/>
<sequence>MIARVQPPAAESGSGTAKPAGKRAGDFSALDEIGSLPHETLGERVTGELRELLISGKLAPGEKLSLRRVAEALGVSMMPVREAVSRLAADQALEVLPGRAVRVPVLTLAQFRELTRIRLVVEGYAAEEAAKVATVAQIDAVKRHEAAFRAAASADPPDSAAAVAANRHLHFALYEAAGMPLLVEMIGRLWLKVGPILNLDMRHEPRRLDGGSAVVAHEALIAALRGRDPAAARVALVEDIRAAADHIERTARLAE</sequence>
<evidence type="ECO:0000256" key="2">
    <source>
        <dbReference type="ARBA" id="ARBA00023125"/>
    </source>
</evidence>
<organism evidence="6 7">
    <name type="scientific">Bosea thiooxidans</name>
    <dbReference type="NCBI Taxonomy" id="53254"/>
    <lineage>
        <taxon>Bacteria</taxon>
        <taxon>Pseudomonadati</taxon>
        <taxon>Pseudomonadota</taxon>
        <taxon>Alphaproteobacteria</taxon>
        <taxon>Hyphomicrobiales</taxon>
        <taxon>Boseaceae</taxon>
        <taxon>Bosea</taxon>
    </lineage>
</organism>
<gene>
    <name evidence="6" type="ORF">SAMN05660750_03158</name>
</gene>
<dbReference type="Pfam" id="PF07729">
    <property type="entry name" value="FCD"/>
    <property type="match status" value="1"/>
</dbReference>
<evidence type="ECO:0000256" key="3">
    <source>
        <dbReference type="ARBA" id="ARBA00023163"/>
    </source>
</evidence>
<dbReference type="InterPro" id="IPR036390">
    <property type="entry name" value="WH_DNA-bd_sf"/>
</dbReference>
<dbReference type="SMART" id="SM00345">
    <property type="entry name" value="HTH_GNTR"/>
    <property type="match status" value="1"/>
</dbReference>
<dbReference type="Gene3D" id="1.10.10.10">
    <property type="entry name" value="Winged helix-like DNA-binding domain superfamily/Winged helix DNA-binding domain"/>
    <property type="match status" value="1"/>
</dbReference>
<dbReference type="InterPro" id="IPR000524">
    <property type="entry name" value="Tscrpt_reg_HTH_GntR"/>
</dbReference>
<evidence type="ECO:0000313" key="6">
    <source>
        <dbReference type="EMBL" id="SKB94214.1"/>
    </source>
</evidence>
<dbReference type="CDD" id="cd07377">
    <property type="entry name" value="WHTH_GntR"/>
    <property type="match status" value="1"/>
</dbReference>